<dbReference type="SMART" id="SM00033">
    <property type="entry name" value="CH"/>
    <property type="match status" value="2"/>
</dbReference>
<comment type="subcellular location">
    <subcellularLocation>
        <location evidence="1">Membrane</location>
        <topology evidence="1">Single-pass type IV membrane protein</topology>
    </subcellularLocation>
</comment>
<dbReference type="Proteomes" id="UP000515145">
    <property type="component" value="Chromosome 24"/>
</dbReference>
<evidence type="ECO:0000256" key="4">
    <source>
        <dbReference type="ARBA" id="ARBA00022737"/>
    </source>
</evidence>
<dbReference type="InterPro" id="IPR036872">
    <property type="entry name" value="CH_dom_sf"/>
</dbReference>
<evidence type="ECO:0000256" key="5">
    <source>
        <dbReference type="ARBA" id="ARBA00022989"/>
    </source>
</evidence>
<dbReference type="GO" id="GO:0034993">
    <property type="term" value="C:meiotic nuclear membrane microtubule tethering complex"/>
    <property type="evidence" value="ECO:0007669"/>
    <property type="project" value="TreeGrafter"/>
</dbReference>
<feature type="domain" description="Calponin-homology (CH)" evidence="12">
    <location>
        <begin position="25"/>
        <end position="132"/>
    </location>
</feature>
<dbReference type="GeneID" id="114428364"/>
<dbReference type="AlphaFoldDB" id="A0A6P7HEQ9"/>
<dbReference type="InterPro" id="IPR001589">
    <property type="entry name" value="Actinin_actin-bd_CS"/>
</dbReference>
<accession>A0A6P7HEQ9</accession>
<keyword evidence="6 11" id="KW-0472">Membrane</keyword>
<dbReference type="Pfam" id="PF00307">
    <property type="entry name" value="CH"/>
    <property type="match status" value="2"/>
</dbReference>
<evidence type="ECO:0000256" key="11">
    <source>
        <dbReference type="SAM" id="Phobius"/>
    </source>
</evidence>
<dbReference type="PROSITE" id="PS50021">
    <property type="entry name" value="CH"/>
    <property type="match status" value="2"/>
</dbReference>
<dbReference type="FunFam" id="1.10.418.10:FF:000063">
    <property type="entry name" value="Calmin"/>
    <property type="match status" value="1"/>
</dbReference>
<dbReference type="GO" id="GO:0005640">
    <property type="term" value="C:nuclear outer membrane"/>
    <property type="evidence" value="ECO:0007669"/>
    <property type="project" value="TreeGrafter"/>
</dbReference>
<keyword evidence="13" id="KW-1185">Reference proteome</keyword>
<evidence type="ECO:0000256" key="6">
    <source>
        <dbReference type="ARBA" id="ARBA00023136"/>
    </source>
</evidence>
<keyword evidence="2" id="KW-0597">Phosphoprotein</keyword>
<evidence type="ECO:0000256" key="10">
    <source>
        <dbReference type="SAM" id="MobiDB-lite"/>
    </source>
</evidence>
<gene>
    <name evidence="14" type="primary">clmnb</name>
</gene>
<evidence type="ECO:0000256" key="2">
    <source>
        <dbReference type="ARBA" id="ARBA00022553"/>
    </source>
</evidence>
<dbReference type="GO" id="GO:0007097">
    <property type="term" value="P:nuclear migration"/>
    <property type="evidence" value="ECO:0007669"/>
    <property type="project" value="TreeGrafter"/>
</dbReference>
<dbReference type="OrthoDB" id="10017054at2759"/>
<protein>
    <recommendedName>
        <fullName evidence="8">Calmin</fullName>
    </recommendedName>
    <alternativeName>
        <fullName evidence="9">Calponin-like transmembrane domain protein</fullName>
    </alternativeName>
</protein>
<dbReference type="PANTHER" id="PTHR47535:SF9">
    <property type="entry name" value="CALPONIN-HOMOLOGY (CH) DOMAIN-CONTAINING PROTEIN"/>
    <property type="match status" value="1"/>
</dbReference>
<feature type="region of interest" description="Disordered" evidence="10">
    <location>
        <begin position="1"/>
        <end position="24"/>
    </location>
</feature>
<dbReference type="GO" id="GO:0005737">
    <property type="term" value="C:cytoplasm"/>
    <property type="evidence" value="ECO:0007669"/>
    <property type="project" value="TreeGrafter"/>
</dbReference>
<dbReference type="PROSITE" id="PS00019">
    <property type="entry name" value="ACTININ_1"/>
    <property type="match status" value="1"/>
</dbReference>
<keyword evidence="3 11" id="KW-0812">Transmembrane</keyword>
<feature type="region of interest" description="Disordered" evidence="10">
    <location>
        <begin position="362"/>
        <end position="394"/>
    </location>
</feature>
<evidence type="ECO:0000256" key="9">
    <source>
        <dbReference type="ARBA" id="ARBA00082870"/>
    </source>
</evidence>
<reference evidence="14" key="1">
    <citation type="submission" date="2025-08" db="UniProtKB">
        <authorList>
            <consortium name="RefSeq"/>
        </authorList>
    </citation>
    <scope>IDENTIFICATION</scope>
</reference>
<dbReference type="GO" id="GO:0051015">
    <property type="term" value="F:actin filament binding"/>
    <property type="evidence" value="ECO:0007669"/>
    <property type="project" value="TreeGrafter"/>
</dbReference>
<dbReference type="FunFam" id="1.10.418.10:FF:000057">
    <property type="entry name" value="Calmin"/>
    <property type="match status" value="1"/>
</dbReference>
<evidence type="ECO:0000313" key="13">
    <source>
        <dbReference type="Proteomes" id="UP000515145"/>
    </source>
</evidence>
<feature type="compositionally biased region" description="Polar residues" evidence="10">
    <location>
        <begin position="362"/>
        <end position="391"/>
    </location>
</feature>
<evidence type="ECO:0000256" key="1">
    <source>
        <dbReference type="ARBA" id="ARBA00004211"/>
    </source>
</evidence>
<keyword evidence="7" id="KW-0009">Actin-binding</keyword>
<dbReference type="SUPFAM" id="SSF47576">
    <property type="entry name" value="Calponin-homology domain, CH-domain"/>
    <property type="match status" value="1"/>
</dbReference>
<feature type="domain" description="Calponin-homology (CH)" evidence="12">
    <location>
        <begin position="192"/>
        <end position="296"/>
    </location>
</feature>
<dbReference type="InParanoid" id="A0A6P7HEQ9"/>
<organism evidence="13 14">
    <name type="scientific">Parambassis ranga</name>
    <name type="common">Indian glassy fish</name>
    <dbReference type="NCBI Taxonomy" id="210632"/>
    <lineage>
        <taxon>Eukaryota</taxon>
        <taxon>Metazoa</taxon>
        <taxon>Chordata</taxon>
        <taxon>Craniata</taxon>
        <taxon>Vertebrata</taxon>
        <taxon>Euteleostomi</taxon>
        <taxon>Actinopterygii</taxon>
        <taxon>Neopterygii</taxon>
        <taxon>Teleostei</taxon>
        <taxon>Neoteleostei</taxon>
        <taxon>Acanthomorphata</taxon>
        <taxon>Ovalentaria</taxon>
        <taxon>Ambassidae</taxon>
        <taxon>Parambassis</taxon>
    </lineage>
</organism>
<dbReference type="PROSITE" id="PS00020">
    <property type="entry name" value="ACTININ_2"/>
    <property type="match status" value="1"/>
</dbReference>
<proteinExistence type="predicted"/>
<dbReference type="PANTHER" id="PTHR47535">
    <property type="entry name" value="MUSCLE-SPECIFIC PROTEIN 300 KDA, ISOFORM G"/>
    <property type="match status" value="1"/>
</dbReference>
<dbReference type="InterPro" id="IPR001715">
    <property type="entry name" value="CH_dom"/>
</dbReference>
<feature type="region of interest" description="Disordered" evidence="10">
    <location>
        <begin position="623"/>
        <end position="643"/>
    </location>
</feature>
<dbReference type="CTD" id="445211"/>
<dbReference type="Gene3D" id="1.10.418.10">
    <property type="entry name" value="Calponin-like domain"/>
    <property type="match status" value="2"/>
</dbReference>
<feature type="region of interest" description="Disordered" evidence="10">
    <location>
        <begin position="688"/>
        <end position="708"/>
    </location>
</feature>
<keyword evidence="4" id="KW-0677">Repeat</keyword>
<keyword evidence="5 11" id="KW-1133">Transmembrane helix</keyword>
<dbReference type="RefSeq" id="XP_028252513.1">
    <property type="nucleotide sequence ID" value="XM_028396712.1"/>
</dbReference>
<feature type="compositionally biased region" description="Basic and acidic residues" evidence="10">
    <location>
        <begin position="688"/>
        <end position="699"/>
    </location>
</feature>
<name>A0A6P7HEQ9_9TELE</name>
<evidence type="ECO:0000256" key="3">
    <source>
        <dbReference type="ARBA" id="ARBA00022692"/>
    </source>
</evidence>
<evidence type="ECO:0000259" key="12">
    <source>
        <dbReference type="PROSITE" id="PS50021"/>
    </source>
</evidence>
<evidence type="ECO:0000313" key="14">
    <source>
        <dbReference type="RefSeq" id="XP_028252513.1"/>
    </source>
</evidence>
<dbReference type="InterPro" id="IPR052403">
    <property type="entry name" value="LINC-complex_assoc"/>
</dbReference>
<sequence length="816" mass="91410">MQDSWGSQMKAAGEISDQNQDDSKTVQKRTFTRWMNVFLQRHDPPLEVHDLFTDIQDGRILMALLEVLSGCKLLYRFRPSSHRIFRLSNISKALAFLDDRHVKLLGIDASAIADGTPSVVLSLVWNIILYFQVKEVTAGLGRHLSSSLSSLSVSSYSSCGDLSPQPNDIGSFSCSTLPSKSRKAARESKYHGKAIKTLLQWIQRCTSKYGVEVYDFGKSWRSGLAFLALIKSIKPDLVDLKESLSREPKENIQHAFTMAHHSLDITPLLDPEDVTCTSPDEQSIITYLSMFLGHHAGFNEDCTTYTEVPEIPNFGSPQSVIIGETIADYPEAQALLKGLERSREQLLWRQWSWRSSGSLSCPSLHTNGEGTSDPSSTGGNITEQPAVTSASDKMKRRVFQPPSPLDARVANLEIRSWMEQGLDRGYSIGGVDESHFSLSSEDGVDSLSALDSDEEDAYSYILDLNKEVFQPHCQVKRQVPKVEEEMSKVSTYLGAYEIFNGGKHQEAHCAKNTDIDPESNVDAQPAADREFDLDNNESILREMTNNGAVFVLQPGAESKNKEECEERRVVRGRSNDDGDSCETERETENVRLVNDGYYKPEDDIVKAEISEVVKWQKDVEDGAGRGGAAEELSEKWGQVSEQRTMQDDLRQFEKERDVRQQHRGEVFVKKESCMKLYEVRKTSKAKTITEEESDRRDTACEDEENSGDEVISTADLTPVQRSDGKELQRHKYMTTARDHPGEATSQNDTDQAVDIHDGGDIRPPACGETSQPFSEGGFTLHSLAASCDITPLELRMLLFLWILLYCCLILPQINLR</sequence>
<evidence type="ECO:0000256" key="8">
    <source>
        <dbReference type="ARBA" id="ARBA00070333"/>
    </source>
</evidence>
<evidence type="ECO:0000256" key="7">
    <source>
        <dbReference type="ARBA" id="ARBA00023203"/>
    </source>
</evidence>
<feature type="transmembrane region" description="Helical" evidence="11">
    <location>
        <begin position="796"/>
        <end position="815"/>
    </location>
</feature>